<reference evidence="1 2" key="1">
    <citation type="submission" date="2022-12" db="EMBL/GenBank/DDBJ databases">
        <authorList>
            <person name="Batteikh M."/>
            <person name="Krug K."/>
            <person name="Kamarzar M."/>
            <person name="Huq N."/>
            <person name="Esparza P.D."/>
            <person name="Ma Y."/>
            <person name="Wang J.Y."/>
            <person name="Fleming H.S."/>
            <person name="Wright N.E."/>
            <person name="Melkote A."/>
            <person name="Senthilvelan J."/>
            <person name="Rajiv S."/>
            <person name="Paek B.H."/>
            <person name="Gonzalez C."/>
            <person name="Abuwarda M."/>
            <person name="Niazmandi K."/>
            <person name="Whang A."/>
            <person name="Magaling J.T.M."/>
            <person name="Seeman S."/>
            <person name="Chai A.E."/>
            <person name="Zorawik M."/>
            <person name="Kasemsunt F."/>
            <person name="Garza D.R."/>
            <person name="Ngo R.T."/>
            <person name="Reddi K."/>
            <person name="Freise A.C."/>
            <person name="Garcia-Vedrenne A.E."/>
            <person name="Garlena R.A."/>
            <person name="Russell D.A."/>
            <person name="Jacobs-Sera D."/>
            <person name="Hatfull G.F."/>
        </authorList>
    </citation>
    <scope>NUCLEOTIDE SEQUENCE [LARGE SCALE GENOMIC DNA]</scope>
</reference>
<organism evidence="1 2">
    <name type="scientific">Arthrobacter phage Bolt007</name>
    <dbReference type="NCBI Taxonomy" id="3017297"/>
    <lineage>
        <taxon>Viruses</taxon>
        <taxon>Duplodnaviria</taxon>
        <taxon>Heunggongvirae</taxon>
        <taxon>Uroviricota</taxon>
        <taxon>Caudoviricetes</taxon>
        <taxon>Berryhillviridae</taxon>
        <taxon>Lilmacvirus</taxon>
        <taxon>Lilmacvirus bolt007</taxon>
    </lineage>
</organism>
<dbReference type="EMBL" id="OP985600">
    <property type="protein sequence ID" value="WBF79009.1"/>
    <property type="molecule type" value="Genomic_DNA"/>
</dbReference>
<dbReference type="Proteomes" id="UP001212175">
    <property type="component" value="Segment"/>
</dbReference>
<accession>A0AA49E5K5</accession>
<evidence type="ECO:0000313" key="2">
    <source>
        <dbReference type="Proteomes" id="UP001212175"/>
    </source>
</evidence>
<sequence>MTPLKTSDTLPVEVQMIGQTGQYHSPRGAVLPATVVAARYIETPAGQDLELDLVVTRPGSGGTRPTGPFLETVRGARTGSYTAFQPHTFRPVS</sequence>
<name>A0AA49E5K5_9CAUD</name>
<keyword evidence="2" id="KW-1185">Reference proteome</keyword>
<evidence type="ECO:0000313" key="1">
    <source>
        <dbReference type="EMBL" id="WBF79009.1"/>
    </source>
</evidence>
<protein>
    <submittedName>
        <fullName evidence="1">Uncharacterized protein</fullName>
    </submittedName>
</protein>
<gene>
    <name evidence="1" type="primary">41</name>
    <name evidence="1" type="ORF">SEA_BOLT007_41</name>
</gene>
<proteinExistence type="predicted"/>